<dbReference type="Proteomes" id="UP001149163">
    <property type="component" value="Unassembled WGS sequence"/>
</dbReference>
<dbReference type="GeneID" id="81424421"/>
<protein>
    <submittedName>
        <fullName evidence="1">Uncharacterized protein</fullName>
    </submittedName>
</protein>
<reference evidence="1" key="2">
    <citation type="journal article" date="2023" name="IMA Fungus">
        <title>Comparative genomic study of the Penicillium genus elucidates a diverse pangenome and 15 lateral gene transfer events.</title>
        <authorList>
            <person name="Petersen C."/>
            <person name="Sorensen T."/>
            <person name="Nielsen M.R."/>
            <person name="Sondergaard T.E."/>
            <person name="Sorensen J.L."/>
            <person name="Fitzpatrick D.A."/>
            <person name="Frisvad J.C."/>
            <person name="Nielsen K.L."/>
        </authorList>
    </citation>
    <scope>NUCLEOTIDE SEQUENCE</scope>
    <source>
        <strain evidence="1">IBT 26290</strain>
    </source>
</reference>
<proteinExistence type="predicted"/>
<sequence>MSARSWLQTLPRKQFFNTLYRCNIDNHVRNGFLTSSSAGLLNPRQNMLLSSDTVWQDFDAEMLAGMNDQKILASFTEGFFGGFVFGIEGILLRAGAWRVLPVYFTRFPQSRQSPELWKNSELSKDDLCAVGTKLFGIFQLLDKHVSESQARCSSYVDYGFGSDNYSFAGCHRFSVTRFPSLSGAPVGAENPKCQIRISLEGFICNPQHDKSWIPELGKRFHALYARALFANAVQAIFNNRPLV</sequence>
<evidence type="ECO:0000313" key="1">
    <source>
        <dbReference type="EMBL" id="KAJ5177243.1"/>
    </source>
</evidence>
<reference evidence="1" key="1">
    <citation type="submission" date="2022-11" db="EMBL/GenBank/DDBJ databases">
        <authorList>
            <person name="Petersen C."/>
        </authorList>
    </citation>
    <scope>NUCLEOTIDE SEQUENCE</scope>
    <source>
        <strain evidence="1">IBT 26290</strain>
    </source>
</reference>
<accession>A0A9W9LUJ5</accession>
<dbReference type="AlphaFoldDB" id="A0A9W9LUJ5"/>
<dbReference type="RefSeq" id="XP_056548851.1">
    <property type="nucleotide sequence ID" value="XM_056685245.1"/>
</dbReference>
<comment type="caution">
    <text evidence="1">The sequence shown here is derived from an EMBL/GenBank/DDBJ whole genome shotgun (WGS) entry which is preliminary data.</text>
</comment>
<dbReference type="EMBL" id="JAPQKN010000001">
    <property type="protein sequence ID" value="KAJ5177243.1"/>
    <property type="molecule type" value="Genomic_DNA"/>
</dbReference>
<organism evidence="1 2">
    <name type="scientific">Penicillium canariense</name>
    <dbReference type="NCBI Taxonomy" id="189055"/>
    <lineage>
        <taxon>Eukaryota</taxon>
        <taxon>Fungi</taxon>
        <taxon>Dikarya</taxon>
        <taxon>Ascomycota</taxon>
        <taxon>Pezizomycotina</taxon>
        <taxon>Eurotiomycetes</taxon>
        <taxon>Eurotiomycetidae</taxon>
        <taxon>Eurotiales</taxon>
        <taxon>Aspergillaceae</taxon>
        <taxon>Penicillium</taxon>
    </lineage>
</organism>
<dbReference type="OrthoDB" id="3354680at2759"/>
<gene>
    <name evidence="1" type="ORF">N7482_003120</name>
</gene>
<keyword evidence="2" id="KW-1185">Reference proteome</keyword>
<evidence type="ECO:0000313" key="2">
    <source>
        <dbReference type="Proteomes" id="UP001149163"/>
    </source>
</evidence>
<name>A0A9W9LUJ5_9EURO</name>